<comment type="caution">
    <text evidence="1">The sequence shown here is derived from an EMBL/GenBank/DDBJ whole genome shotgun (WGS) entry which is preliminary data.</text>
</comment>
<reference evidence="1 2" key="1">
    <citation type="submission" date="2017-12" db="EMBL/GenBank/DDBJ databases">
        <title>Phylogenetic diversity of female urinary microbiome.</title>
        <authorList>
            <person name="Thomas-White K."/>
            <person name="Wolfe A.J."/>
        </authorList>
    </citation>
    <scope>NUCLEOTIDE SEQUENCE [LARGE SCALE GENOMIC DNA]</scope>
    <source>
        <strain evidence="1 2">UMB0119</strain>
    </source>
</reference>
<dbReference type="RefSeq" id="WP_101539377.1">
    <property type="nucleotide sequence ID" value="NZ_PKGS01000001.1"/>
</dbReference>
<dbReference type="GO" id="GO:0016874">
    <property type="term" value="F:ligase activity"/>
    <property type="evidence" value="ECO:0007669"/>
    <property type="project" value="UniProtKB-KW"/>
</dbReference>
<keyword evidence="2" id="KW-1185">Reference proteome</keyword>
<dbReference type="AlphaFoldDB" id="A0A2I1MAQ7"/>
<name>A0A2I1MAQ7_9FIRM</name>
<proteinExistence type="predicted"/>
<protein>
    <submittedName>
        <fullName evidence="1">UDP-N-acetylmuramoyl-tripeptide--D-alanyl-D-alanine ligase</fullName>
    </submittedName>
</protein>
<sequence>MKDISLIKKIEYDDDLSKPYPVTFNIDIGYDKAKARSIFNEIKEQSLLAQDILNLGNNSFTIHIPLTNIPKITKILLKYKFNFYGIYVVYDNYLEMKEVEDE</sequence>
<organism evidence="1 2">
    <name type="scientific">Anaerococcus octavius</name>
    <dbReference type="NCBI Taxonomy" id="54007"/>
    <lineage>
        <taxon>Bacteria</taxon>
        <taxon>Bacillati</taxon>
        <taxon>Bacillota</taxon>
        <taxon>Tissierellia</taxon>
        <taxon>Tissierellales</taxon>
        <taxon>Peptoniphilaceae</taxon>
        <taxon>Anaerococcus</taxon>
    </lineage>
</organism>
<keyword evidence="1" id="KW-0436">Ligase</keyword>
<dbReference type="EMBL" id="PKGS01000001">
    <property type="protein sequence ID" value="PKZ17208.1"/>
    <property type="molecule type" value="Genomic_DNA"/>
</dbReference>
<evidence type="ECO:0000313" key="2">
    <source>
        <dbReference type="Proteomes" id="UP000234335"/>
    </source>
</evidence>
<gene>
    <name evidence="1" type="ORF">CYJ34_00435</name>
</gene>
<accession>A0A2I1MAQ7</accession>
<evidence type="ECO:0000313" key="1">
    <source>
        <dbReference type="EMBL" id="PKZ17208.1"/>
    </source>
</evidence>
<dbReference type="Proteomes" id="UP000234335">
    <property type="component" value="Unassembled WGS sequence"/>
</dbReference>